<comment type="cofactor">
    <cofactor evidence="7">
        <name>heme c</name>
        <dbReference type="ChEBI" id="CHEBI:61717"/>
    </cofactor>
    <text evidence="7">Binds 3 heme c groups covalently per subunit.</text>
</comment>
<feature type="region of interest" description="Disordered" evidence="9">
    <location>
        <begin position="305"/>
        <end position="325"/>
    </location>
</feature>
<dbReference type="Gene3D" id="1.10.760.10">
    <property type="entry name" value="Cytochrome c-like domain"/>
    <property type="match status" value="2"/>
</dbReference>
<proteinExistence type="predicted"/>
<feature type="binding site" description="covalent" evidence="7">
    <location>
        <position position="66"/>
    </location>
    <ligand>
        <name>heme c</name>
        <dbReference type="ChEBI" id="CHEBI:61717"/>
        <label>1</label>
    </ligand>
</feature>
<dbReference type="EMBL" id="JAME01000004">
    <property type="protein sequence ID" value="ETX30361.1"/>
    <property type="molecule type" value="Genomic_DNA"/>
</dbReference>
<organism evidence="11 12">
    <name type="scientific">Roseivivax isoporae LMG 25204</name>
    <dbReference type="NCBI Taxonomy" id="1449351"/>
    <lineage>
        <taxon>Bacteria</taxon>
        <taxon>Pseudomonadati</taxon>
        <taxon>Pseudomonadota</taxon>
        <taxon>Alphaproteobacteria</taxon>
        <taxon>Rhodobacterales</taxon>
        <taxon>Roseobacteraceae</taxon>
        <taxon>Roseivivax</taxon>
    </lineage>
</organism>
<evidence type="ECO:0000313" key="12">
    <source>
        <dbReference type="Proteomes" id="UP000023430"/>
    </source>
</evidence>
<feature type="domain" description="Cytochrome c" evidence="10">
    <location>
        <begin position="49"/>
        <end position="152"/>
    </location>
</feature>
<evidence type="ECO:0000256" key="9">
    <source>
        <dbReference type="SAM" id="MobiDB-lite"/>
    </source>
</evidence>
<dbReference type="InterPro" id="IPR036909">
    <property type="entry name" value="Cyt_c-like_dom_sf"/>
</dbReference>
<dbReference type="PIRSF" id="PIRSF000018">
    <property type="entry name" value="Mb_ADH_cyt_c"/>
    <property type="match status" value="1"/>
</dbReference>
<dbReference type="STRING" id="1449351.RISW2_16120"/>
<feature type="domain" description="Cytochrome c" evidence="10">
    <location>
        <begin position="322"/>
        <end position="412"/>
    </location>
</feature>
<accession>X7FE47</accession>
<dbReference type="GO" id="GO:0020037">
    <property type="term" value="F:heme binding"/>
    <property type="evidence" value="ECO:0007669"/>
    <property type="project" value="InterPro"/>
</dbReference>
<feature type="binding site" description="covalent" evidence="7">
    <location>
        <position position="63"/>
    </location>
    <ligand>
        <name>heme c</name>
        <dbReference type="ChEBI" id="CHEBI:61717"/>
        <label>1</label>
    </ligand>
</feature>
<feature type="binding site" description="covalent" evidence="7">
    <location>
        <position position="338"/>
    </location>
    <ligand>
        <name>heme c</name>
        <dbReference type="ChEBI" id="CHEBI:61717"/>
        <label>3</label>
    </ligand>
</feature>
<dbReference type="PANTHER" id="PTHR35008:SF4">
    <property type="entry name" value="BLL4482 PROTEIN"/>
    <property type="match status" value="1"/>
</dbReference>
<evidence type="ECO:0000256" key="3">
    <source>
        <dbReference type="ARBA" id="ARBA00022660"/>
    </source>
</evidence>
<feature type="binding site" description="covalent" evidence="7">
    <location>
        <position position="210"/>
    </location>
    <ligand>
        <name>heme c</name>
        <dbReference type="ChEBI" id="CHEBI:61717"/>
        <label>2</label>
    </ligand>
</feature>
<feature type="binding site" description="covalent" evidence="7">
    <location>
        <position position="335"/>
    </location>
    <ligand>
        <name>heme c</name>
        <dbReference type="ChEBI" id="CHEBI:61717"/>
        <label>3</label>
    </ligand>
</feature>
<keyword evidence="6 8" id="KW-0408">Iron</keyword>
<keyword evidence="5" id="KW-0249">Electron transport</keyword>
<dbReference type="Proteomes" id="UP000023430">
    <property type="component" value="Unassembled WGS sequence"/>
</dbReference>
<evidence type="ECO:0000256" key="1">
    <source>
        <dbReference type="ARBA" id="ARBA00022448"/>
    </source>
</evidence>
<dbReference type="GO" id="GO:0009055">
    <property type="term" value="F:electron transfer activity"/>
    <property type="evidence" value="ECO:0007669"/>
    <property type="project" value="InterPro"/>
</dbReference>
<gene>
    <name evidence="11" type="ORF">RISW2_16120</name>
</gene>
<feature type="binding site" description="axial binding residue" evidence="8">
    <location>
        <position position="214"/>
    </location>
    <ligand>
        <name>heme c</name>
        <dbReference type="ChEBI" id="CHEBI:61717"/>
        <label>2</label>
    </ligand>
    <ligandPart>
        <name>Fe</name>
        <dbReference type="ChEBI" id="CHEBI:18248"/>
    </ligandPart>
</feature>
<evidence type="ECO:0000256" key="2">
    <source>
        <dbReference type="ARBA" id="ARBA00022617"/>
    </source>
</evidence>
<name>X7FE47_9RHOB</name>
<dbReference type="eggNOG" id="COG2010">
    <property type="taxonomic scope" value="Bacteria"/>
</dbReference>
<dbReference type="PATRIC" id="fig|1449351.3.peg.783"/>
<evidence type="ECO:0000256" key="6">
    <source>
        <dbReference type="ARBA" id="ARBA00023004"/>
    </source>
</evidence>
<dbReference type="InterPro" id="IPR009056">
    <property type="entry name" value="Cyt_c-like_dom"/>
</dbReference>
<dbReference type="InterPro" id="IPR008168">
    <property type="entry name" value="Cyt_C_IC"/>
</dbReference>
<sequence length="433" mass="46888">MKRLALILAGAAAAVLAVLAVVYLAFTGPGDIPPATVDFDALGDEEHADLVARGRYVARAADCVACHKSEDGLALAGGLPLETPFGTLYGTNVTPSDDHGIGDWSADDLYRAMVWGINPDGSRLYPAMPYASYHHVARADVDALWLYLMAERPVDKPNRPAELTFPFNIRPAIAFWNLLYRPDDPGLAEVAGKSESWHRGRYLVDVLGHCGECHTPRNLAYARTDAHLEGEVIEGALSPDISPEGLVRRGWTPEDLARFMREGLSPQGTMTFRMYPVLEHSSRYLTDADMTAMVTYLFDGAPGDGQRDPALAADAPPRQEADLPPEGRRLYVGLCAGCHGTEGEGHPHASVPLDTNTTAMLDDPLNLVRIIREGVPARTLAGEERMQAMPGFADRLDAAEMAALANYMRVRWGGRPGDVTPEQVEDIAEAHGG</sequence>
<feature type="binding site" description="covalent" evidence="7">
    <location>
        <position position="213"/>
    </location>
    <ligand>
        <name>heme c</name>
        <dbReference type="ChEBI" id="CHEBI:61717"/>
        <label>2</label>
    </ligand>
</feature>
<dbReference type="InterPro" id="IPR014353">
    <property type="entry name" value="Membr-bd_ADH_cyt_c"/>
</dbReference>
<keyword evidence="1" id="KW-0813">Transport</keyword>
<dbReference type="OrthoDB" id="9811281at2"/>
<feature type="binding site" description="axial binding residue" evidence="8">
    <location>
        <position position="67"/>
    </location>
    <ligand>
        <name>heme c</name>
        <dbReference type="ChEBI" id="CHEBI:61717"/>
        <label>1</label>
    </ligand>
    <ligandPart>
        <name>Fe</name>
        <dbReference type="ChEBI" id="CHEBI:18248"/>
    </ligandPart>
</feature>
<evidence type="ECO:0000313" key="11">
    <source>
        <dbReference type="EMBL" id="ETX30361.1"/>
    </source>
</evidence>
<dbReference type="GO" id="GO:0016614">
    <property type="term" value="F:oxidoreductase activity, acting on CH-OH group of donors"/>
    <property type="evidence" value="ECO:0007669"/>
    <property type="project" value="InterPro"/>
</dbReference>
<feature type="binding site" description="axial binding residue" evidence="8">
    <location>
        <position position="339"/>
    </location>
    <ligand>
        <name>heme c</name>
        <dbReference type="ChEBI" id="CHEBI:61717"/>
        <label>3</label>
    </ligand>
    <ligandPart>
        <name>Fe</name>
        <dbReference type="ChEBI" id="CHEBI:18248"/>
    </ligandPart>
</feature>
<protein>
    <submittedName>
        <fullName evidence="11">Gluconate 2-dehydrogenase</fullName>
    </submittedName>
</protein>
<dbReference type="PRINTS" id="PR00605">
    <property type="entry name" value="CYTCHROMECIC"/>
</dbReference>
<dbReference type="GO" id="GO:0005506">
    <property type="term" value="F:iron ion binding"/>
    <property type="evidence" value="ECO:0007669"/>
    <property type="project" value="InterPro"/>
</dbReference>
<evidence type="ECO:0000256" key="8">
    <source>
        <dbReference type="PIRSR" id="PIRSR000018-51"/>
    </source>
</evidence>
<evidence type="ECO:0000256" key="5">
    <source>
        <dbReference type="ARBA" id="ARBA00022982"/>
    </source>
</evidence>
<dbReference type="Pfam" id="PF00034">
    <property type="entry name" value="Cytochrom_C"/>
    <property type="match status" value="1"/>
</dbReference>
<keyword evidence="12" id="KW-1185">Reference proteome</keyword>
<feature type="domain" description="Cytochrome c" evidence="10">
    <location>
        <begin position="195"/>
        <end position="301"/>
    </location>
</feature>
<reference evidence="11 12" key="1">
    <citation type="submission" date="2014-01" db="EMBL/GenBank/DDBJ databases">
        <title>Roseivivax isoporae LMG 25204 Genome Sequencing.</title>
        <authorList>
            <person name="Lai Q."/>
            <person name="Li G."/>
            <person name="Shao Z."/>
        </authorList>
    </citation>
    <scope>NUCLEOTIDE SEQUENCE [LARGE SCALE GENOMIC DNA]</scope>
    <source>
        <strain evidence="11 12">LMG 25204</strain>
    </source>
</reference>
<dbReference type="GO" id="GO:0016020">
    <property type="term" value="C:membrane"/>
    <property type="evidence" value="ECO:0007669"/>
    <property type="project" value="InterPro"/>
</dbReference>
<dbReference type="SUPFAM" id="SSF46626">
    <property type="entry name" value="Cytochrome c"/>
    <property type="match status" value="3"/>
</dbReference>
<evidence type="ECO:0000259" key="10">
    <source>
        <dbReference type="PROSITE" id="PS51007"/>
    </source>
</evidence>
<dbReference type="PROSITE" id="PS51007">
    <property type="entry name" value="CYTC"/>
    <property type="match status" value="3"/>
</dbReference>
<keyword evidence="2 7" id="KW-0349">Heme</keyword>
<dbReference type="PANTHER" id="PTHR35008">
    <property type="entry name" value="BLL4482 PROTEIN-RELATED"/>
    <property type="match status" value="1"/>
</dbReference>
<evidence type="ECO:0000256" key="4">
    <source>
        <dbReference type="ARBA" id="ARBA00022723"/>
    </source>
</evidence>
<dbReference type="InterPro" id="IPR051459">
    <property type="entry name" value="Cytochrome_c-type_DH"/>
</dbReference>
<keyword evidence="3" id="KW-0679">Respiratory chain</keyword>
<comment type="caution">
    <text evidence="11">The sequence shown here is derived from an EMBL/GenBank/DDBJ whole genome shotgun (WGS) entry which is preliminary data.</text>
</comment>
<keyword evidence="4 8" id="KW-0479">Metal-binding</keyword>
<evidence type="ECO:0000256" key="7">
    <source>
        <dbReference type="PIRSR" id="PIRSR000018-50"/>
    </source>
</evidence>
<dbReference type="RefSeq" id="WP_043766841.1">
    <property type="nucleotide sequence ID" value="NZ_JAME01000004.1"/>
</dbReference>
<dbReference type="AlphaFoldDB" id="X7FE47"/>